<evidence type="ECO:0000256" key="9">
    <source>
        <dbReference type="ARBA" id="ARBA00081967"/>
    </source>
</evidence>
<organism evidence="12">
    <name type="scientific">Auxenochlorella protothecoides</name>
    <name type="common">Green microalga</name>
    <name type="synonym">Chlorella protothecoides</name>
    <dbReference type="NCBI Taxonomy" id="3075"/>
    <lineage>
        <taxon>Eukaryota</taxon>
        <taxon>Viridiplantae</taxon>
        <taxon>Chlorophyta</taxon>
        <taxon>core chlorophytes</taxon>
        <taxon>Trebouxiophyceae</taxon>
        <taxon>Chlorellales</taxon>
        <taxon>Chlorellaceae</taxon>
        <taxon>Auxenochlorella</taxon>
    </lineage>
</organism>
<dbReference type="AlphaFoldDB" id="A0A1D1ZUJ6"/>
<dbReference type="Gene3D" id="3.40.50.720">
    <property type="entry name" value="NAD(P)-binding Rossmann-like Domain"/>
    <property type="match status" value="1"/>
</dbReference>
<evidence type="ECO:0000256" key="10">
    <source>
        <dbReference type="SAM" id="MobiDB-lite"/>
    </source>
</evidence>
<dbReference type="InterPro" id="IPR008145">
    <property type="entry name" value="GK/Ca_channel_bsu"/>
</dbReference>
<dbReference type="InterPro" id="IPR027417">
    <property type="entry name" value="P-loop_NTPase"/>
</dbReference>
<dbReference type="InterPro" id="IPR008144">
    <property type="entry name" value="Guanylate_kin-like_dom"/>
</dbReference>
<dbReference type="FunFam" id="3.40.50.300:FF:000776">
    <property type="entry name" value="Guanylate kinase 2"/>
    <property type="match status" value="1"/>
</dbReference>
<evidence type="ECO:0000256" key="4">
    <source>
        <dbReference type="ARBA" id="ARBA00022741"/>
    </source>
</evidence>
<proteinExistence type="inferred from homology"/>
<evidence type="ECO:0000256" key="8">
    <source>
        <dbReference type="ARBA" id="ARBA00067520"/>
    </source>
</evidence>
<keyword evidence="6" id="KW-0067">ATP-binding</keyword>
<dbReference type="InterPro" id="IPR020590">
    <property type="entry name" value="Guanylate_kinase_CS"/>
</dbReference>
<dbReference type="InterPro" id="IPR017665">
    <property type="entry name" value="Guanylate_kinase"/>
</dbReference>
<dbReference type="SMART" id="SM00072">
    <property type="entry name" value="GuKc"/>
    <property type="match status" value="1"/>
</dbReference>
<dbReference type="Pfam" id="PF00625">
    <property type="entry name" value="Guanylate_kin"/>
    <property type="match status" value="1"/>
</dbReference>
<evidence type="ECO:0000313" key="12">
    <source>
        <dbReference type="EMBL" id="JAT70579.1"/>
    </source>
</evidence>
<keyword evidence="5" id="KW-0418">Kinase</keyword>
<feature type="non-terminal residue" evidence="12">
    <location>
        <position position="1"/>
    </location>
</feature>
<evidence type="ECO:0000256" key="3">
    <source>
        <dbReference type="ARBA" id="ARBA00022679"/>
    </source>
</evidence>
<dbReference type="SUPFAM" id="SSF51735">
    <property type="entry name" value="NAD(P)-binding Rossmann-fold domains"/>
    <property type="match status" value="1"/>
</dbReference>
<dbReference type="GO" id="GO:0005829">
    <property type="term" value="C:cytosol"/>
    <property type="evidence" value="ECO:0007669"/>
    <property type="project" value="TreeGrafter"/>
</dbReference>
<dbReference type="EMBL" id="GDKF01008043">
    <property type="protein sequence ID" value="JAT70579.1"/>
    <property type="molecule type" value="Transcribed_RNA"/>
</dbReference>
<dbReference type="NCBIfam" id="TIGR03263">
    <property type="entry name" value="guanyl_kin"/>
    <property type="match status" value="1"/>
</dbReference>
<dbReference type="EC" id="2.7.4.8" evidence="2"/>
<keyword evidence="4" id="KW-0547">Nucleotide-binding</keyword>
<dbReference type="Gene3D" id="3.40.50.300">
    <property type="entry name" value="P-loop containing nucleotide triphosphate hydrolases"/>
    <property type="match status" value="1"/>
</dbReference>
<dbReference type="PROSITE" id="PS00856">
    <property type="entry name" value="GUANYLATE_KINASE_1"/>
    <property type="match status" value="1"/>
</dbReference>
<dbReference type="SUPFAM" id="SSF52540">
    <property type="entry name" value="P-loop containing nucleoside triphosphate hydrolases"/>
    <property type="match status" value="1"/>
</dbReference>
<accession>A0A1D1ZUJ6</accession>
<protein>
    <recommendedName>
        <fullName evidence="8">Guanylate kinase 1</fullName>
        <ecNumber evidence="2">2.7.4.8</ecNumber>
    </recommendedName>
    <alternativeName>
        <fullName evidence="9">GMP kinase 1</fullName>
    </alternativeName>
</protein>
<dbReference type="PANTHER" id="PTHR23117">
    <property type="entry name" value="GUANYLATE KINASE-RELATED"/>
    <property type="match status" value="1"/>
</dbReference>
<reference evidence="12" key="1">
    <citation type="submission" date="2015-08" db="EMBL/GenBank/DDBJ databases">
        <authorList>
            <person name="Babu N.S."/>
            <person name="Beckwith C.J."/>
            <person name="Beseler K.G."/>
            <person name="Brison A."/>
            <person name="Carone J.V."/>
            <person name="Caskin T.P."/>
            <person name="Diamond M."/>
            <person name="Durham M.E."/>
            <person name="Foxe J.M."/>
            <person name="Go M."/>
            <person name="Henderson B.A."/>
            <person name="Jones I.B."/>
            <person name="McGettigan J.A."/>
            <person name="Micheletti S.J."/>
            <person name="Nasrallah M.E."/>
            <person name="Ortiz D."/>
            <person name="Piller C.R."/>
            <person name="Privatt S.R."/>
            <person name="Schneider S.L."/>
            <person name="Sharp S."/>
            <person name="Smith T.C."/>
            <person name="Stanton J.D."/>
            <person name="Ullery H.E."/>
            <person name="Wilson R.J."/>
            <person name="Serrano M.G."/>
            <person name="Buck G."/>
            <person name="Lee V."/>
            <person name="Wang Y."/>
            <person name="Carvalho R."/>
            <person name="Voegtly L."/>
            <person name="Shi R."/>
            <person name="Duckworth R."/>
            <person name="Johnson A."/>
            <person name="Loviza R."/>
            <person name="Walstead R."/>
            <person name="Shah Z."/>
            <person name="Kiflezghi M."/>
            <person name="Wade K."/>
            <person name="Ball S.L."/>
            <person name="Bradley K.W."/>
            <person name="Asai D.J."/>
            <person name="Bowman C.A."/>
            <person name="Russell D.A."/>
            <person name="Pope W.H."/>
            <person name="Jacobs-Sera D."/>
            <person name="Hendrix R.W."/>
            <person name="Hatfull G.F."/>
        </authorList>
    </citation>
    <scope>NUCLEOTIDE SEQUENCE</scope>
</reference>
<sequence length="533" mass="54342">ADLQGWCAGRTVATRIPSPMGQNESSGVEMASEEAAPRPCALVVVGPSGVGKGTLISKLMQSSSKYGFSCSHTTRAPRPGEKDGEHYHFTTRAAFEAGIARGDFLEHAHVHGNIYGTSVQSVRDVADAGLCCVLDIDVQGARQVRAAGLPALFVFIAPPGLTELEARLRGRGTDSEEQIRTRLATAAVELESRGEEGLYDYILVNDDLERTYASLAAVGERALAGAAPATPGEASAAFRTAQGSDVQEGPGRQPPESTSGLRGVELATIEGPGAAGDAAIPMPAGAEDVATATPPAASPASLAVPSAPGNILMVLHAGAPLGAELCCQLAAAGARVVAVAGDAPPLLALQERVQGLGAAAEHAFLPVVADLEREGEVLALPRIVAERWGGDAAVSALVVCPPDEPPAEETRLLVEAPAQAAAAALAMGLAGPAAVVRSLAAAGGEAAGPLRFVAIVREPARGGGWPALAERALRQLARQLAQEEGEKAGEGARGLVAGTLTLAREEAVRGLGATLLHGLAWPRPAVAWEVRLS</sequence>
<dbReference type="GO" id="GO:0004385">
    <property type="term" value="F:GMP kinase activity"/>
    <property type="evidence" value="ECO:0007669"/>
    <property type="project" value="UniProtKB-EC"/>
</dbReference>
<dbReference type="HAMAP" id="MF_00328">
    <property type="entry name" value="Guanylate_kinase"/>
    <property type="match status" value="1"/>
</dbReference>
<dbReference type="Gene3D" id="3.30.63.10">
    <property type="entry name" value="Guanylate Kinase phosphate binding domain"/>
    <property type="match status" value="1"/>
</dbReference>
<gene>
    <name evidence="12" type="ORF">g.45326</name>
</gene>
<evidence type="ECO:0000256" key="7">
    <source>
        <dbReference type="ARBA" id="ARBA00048594"/>
    </source>
</evidence>
<evidence type="ECO:0000259" key="11">
    <source>
        <dbReference type="PROSITE" id="PS50052"/>
    </source>
</evidence>
<name>A0A1D1ZUJ6_AUXPR</name>
<keyword evidence="3" id="KW-0808">Transferase</keyword>
<evidence type="ECO:0000256" key="6">
    <source>
        <dbReference type="ARBA" id="ARBA00022840"/>
    </source>
</evidence>
<evidence type="ECO:0000256" key="2">
    <source>
        <dbReference type="ARBA" id="ARBA00012961"/>
    </source>
</evidence>
<dbReference type="FunFam" id="3.30.63.10:FF:000002">
    <property type="entry name" value="Guanylate kinase 1"/>
    <property type="match status" value="1"/>
</dbReference>
<dbReference type="GO" id="GO:0005524">
    <property type="term" value="F:ATP binding"/>
    <property type="evidence" value="ECO:0007669"/>
    <property type="project" value="UniProtKB-KW"/>
</dbReference>
<dbReference type="InterPro" id="IPR036291">
    <property type="entry name" value="NAD(P)-bd_dom_sf"/>
</dbReference>
<evidence type="ECO:0000256" key="5">
    <source>
        <dbReference type="ARBA" id="ARBA00022777"/>
    </source>
</evidence>
<dbReference type="PANTHER" id="PTHR23117:SF13">
    <property type="entry name" value="GUANYLATE KINASE"/>
    <property type="match status" value="1"/>
</dbReference>
<comment type="catalytic activity">
    <reaction evidence="7">
        <text>GMP + ATP = GDP + ADP</text>
        <dbReference type="Rhea" id="RHEA:20780"/>
        <dbReference type="ChEBI" id="CHEBI:30616"/>
        <dbReference type="ChEBI" id="CHEBI:58115"/>
        <dbReference type="ChEBI" id="CHEBI:58189"/>
        <dbReference type="ChEBI" id="CHEBI:456216"/>
        <dbReference type="EC" id="2.7.4.8"/>
    </reaction>
</comment>
<dbReference type="PROSITE" id="PS50052">
    <property type="entry name" value="GUANYLATE_KINASE_2"/>
    <property type="match status" value="1"/>
</dbReference>
<feature type="region of interest" description="Disordered" evidence="10">
    <location>
        <begin position="234"/>
        <end position="261"/>
    </location>
</feature>
<feature type="domain" description="Guanylate kinase-like" evidence="11">
    <location>
        <begin position="39"/>
        <end position="220"/>
    </location>
</feature>
<dbReference type="CDD" id="cd00071">
    <property type="entry name" value="GMPK"/>
    <property type="match status" value="1"/>
</dbReference>
<evidence type="ECO:0000256" key="1">
    <source>
        <dbReference type="ARBA" id="ARBA00005790"/>
    </source>
</evidence>
<comment type="similarity">
    <text evidence="1">Belongs to the guanylate kinase family.</text>
</comment>